<protein>
    <submittedName>
        <fullName evidence="2">Reverse transcriptase domain-containing protein</fullName>
    </submittedName>
</protein>
<dbReference type="Proteomes" id="UP001151760">
    <property type="component" value="Unassembled WGS sequence"/>
</dbReference>
<feature type="region of interest" description="Disordered" evidence="1">
    <location>
        <begin position="121"/>
        <end position="202"/>
    </location>
</feature>
<feature type="compositionally biased region" description="Low complexity" evidence="1">
    <location>
        <begin position="167"/>
        <end position="186"/>
    </location>
</feature>
<dbReference type="InterPro" id="IPR021109">
    <property type="entry name" value="Peptidase_aspartic_dom_sf"/>
</dbReference>
<dbReference type="GO" id="GO:0003964">
    <property type="term" value="F:RNA-directed DNA polymerase activity"/>
    <property type="evidence" value="ECO:0007669"/>
    <property type="project" value="UniProtKB-KW"/>
</dbReference>
<accession>A0ABQ5BS28</accession>
<evidence type="ECO:0000313" key="2">
    <source>
        <dbReference type="EMBL" id="GJT16617.1"/>
    </source>
</evidence>
<name>A0ABQ5BS28_9ASTR</name>
<reference evidence="2" key="2">
    <citation type="submission" date="2022-01" db="EMBL/GenBank/DDBJ databases">
        <authorList>
            <person name="Yamashiro T."/>
            <person name="Shiraishi A."/>
            <person name="Satake H."/>
            <person name="Nakayama K."/>
        </authorList>
    </citation>
    <scope>NUCLEOTIDE SEQUENCE</scope>
</reference>
<dbReference type="CDD" id="cd00303">
    <property type="entry name" value="retropepsin_like"/>
    <property type="match status" value="1"/>
</dbReference>
<keyword evidence="2" id="KW-0695">RNA-directed DNA polymerase</keyword>
<keyword evidence="2" id="KW-0548">Nucleotidyltransferase</keyword>
<evidence type="ECO:0000313" key="3">
    <source>
        <dbReference type="Proteomes" id="UP001151760"/>
    </source>
</evidence>
<gene>
    <name evidence="2" type="ORF">Tco_0875323</name>
</gene>
<reference evidence="2" key="1">
    <citation type="journal article" date="2022" name="Int. J. Mol. Sci.">
        <title>Draft Genome of Tanacetum Coccineum: Genomic Comparison of Closely Related Tanacetum-Family Plants.</title>
        <authorList>
            <person name="Yamashiro T."/>
            <person name="Shiraishi A."/>
            <person name="Nakayama K."/>
            <person name="Satake H."/>
        </authorList>
    </citation>
    <scope>NUCLEOTIDE SEQUENCE</scope>
</reference>
<proteinExistence type="predicted"/>
<feature type="region of interest" description="Disordered" evidence="1">
    <location>
        <begin position="89"/>
        <end position="108"/>
    </location>
</feature>
<dbReference type="PANTHER" id="PTHR33067:SF9">
    <property type="entry name" value="RNA-DIRECTED DNA POLYMERASE"/>
    <property type="match status" value="1"/>
</dbReference>
<keyword evidence="2" id="KW-0808">Transferase</keyword>
<evidence type="ECO:0000256" key="1">
    <source>
        <dbReference type="SAM" id="MobiDB-lite"/>
    </source>
</evidence>
<keyword evidence="3" id="KW-1185">Reference proteome</keyword>
<sequence length="439" mass="48612">MSTRSTSTDLVPHFSDPESVIRNHQRNLCDPSLLLDFEEINMPNNNNQGPPPVSPKIPAPDLRPVEELLQAPTDGVGDAIVVPPRILAKAPQERPQGALPSDTVPTPRGEIKAITTRSGIVLAGPSVPPPPLSSSSFSKEVEQDPEMITDQVLPESTTRVPPPIVQPSPSSRSFEIPLSPSSLPSELPKRNPHQPPIPYPSRLNKEKLQDNLEKALAVMTKYAKMLKDLLSNKEKLLGLANTSLTENCSAVLLKKLPEKLRDPRKFLIPYNFPDLKKCMALADLGAIINLMPLYVWKKLMLPDLIPTCMTLELANRSIAYPAGIIEDVCVQVGKFTFPADLVVIDYDVDPRVSLILGRPFLRTTRALVDEIRIIIFDPEAHLREIEYLLNQDLSTDSSPTTDIDIIDLNLERFTDEPALVYSFTLGDEDDDLLTLSPIM</sequence>
<dbReference type="Gene3D" id="2.40.70.10">
    <property type="entry name" value="Acid Proteases"/>
    <property type="match status" value="1"/>
</dbReference>
<feature type="region of interest" description="Disordered" evidence="1">
    <location>
        <begin position="41"/>
        <end position="60"/>
    </location>
</feature>
<dbReference type="PANTHER" id="PTHR33067">
    <property type="entry name" value="RNA-DIRECTED DNA POLYMERASE-RELATED"/>
    <property type="match status" value="1"/>
</dbReference>
<organism evidence="2 3">
    <name type="scientific">Tanacetum coccineum</name>
    <dbReference type="NCBI Taxonomy" id="301880"/>
    <lineage>
        <taxon>Eukaryota</taxon>
        <taxon>Viridiplantae</taxon>
        <taxon>Streptophyta</taxon>
        <taxon>Embryophyta</taxon>
        <taxon>Tracheophyta</taxon>
        <taxon>Spermatophyta</taxon>
        <taxon>Magnoliopsida</taxon>
        <taxon>eudicotyledons</taxon>
        <taxon>Gunneridae</taxon>
        <taxon>Pentapetalae</taxon>
        <taxon>asterids</taxon>
        <taxon>campanulids</taxon>
        <taxon>Asterales</taxon>
        <taxon>Asteraceae</taxon>
        <taxon>Asteroideae</taxon>
        <taxon>Anthemideae</taxon>
        <taxon>Anthemidinae</taxon>
        <taxon>Tanacetum</taxon>
    </lineage>
</organism>
<comment type="caution">
    <text evidence="2">The sequence shown here is derived from an EMBL/GenBank/DDBJ whole genome shotgun (WGS) entry which is preliminary data.</text>
</comment>
<feature type="compositionally biased region" description="Pro residues" evidence="1">
    <location>
        <begin position="49"/>
        <end position="58"/>
    </location>
</feature>
<dbReference type="EMBL" id="BQNB010013489">
    <property type="protein sequence ID" value="GJT16617.1"/>
    <property type="molecule type" value="Genomic_DNA"/>
</dbReference>